<feature type="binding site" evidence="6">
    <location>
        <position position="464"/>
    </location>
    <ligand>
        <name>ATP</name>
        <dbReference type="ChEBI" id="CHEBI:30616"/>
        <label>2</label>
        <note>ligand shared between homodimeric partners</note>
    </ligand>
</feature>
<dbReference type="Pfam" id="PF06745">
    <property type="entry name" value="ATPase"/>
    <property type="match status" value="2"/>
</dbReference>
<feature type="binding site" evidence="6">
    <location>
        <position position="55"/>
    </location>
    <ligand>
        <name>ATP</name>
        <dbReference type="ChEBI" id="CHEBI:30616"/>
        <label>1</label>
        <note>ligand shared between homodimeric partners</note>
    </ligand>
</feature>
<feature type="binding site" evidence="6">
    <location>
        <position position="291"/>
    </location>
    <ligand>
        <name>ATP</name>
        <dbReference type="ChEBI" id="CHEBI:30616"/>
        <label>2</label>
        <note>ligand shared between homodimeric partners</note>
    </ligand>
</feature>
<dbReference type="InterPro" id="IPR013503">
    <property type="entry name" value="Circadian_KaiC_bact"/>
</dbReference>
<keyword evidence="6" id="KW-0723">Serine/threonine-protein kinase</keyword>
<dbReference type="InterPro" id="IPR051347">
    <property type="entry name" value="Circadian_clock_KaiC-rel"/>
</dbReference>
<evidence type="ECO:0000313" key="9">
    <source>
        <dbReference type="Proteomes" id="UP000218418"/>
    </source>
</evidence>
<feature type="binding site" evidence="6">
    <location>
        <position position="227"/>
    </location>
    <ligand>
        <name>ATP</name>
        <dbReference type="ChEBI" id="CHEBI:30616"/>
        <label>1</label>
        <note>ligand shared between homodimeric partners</note>
    </ligand>
</feature>
<dbReference type="HAMAP" id="MF_01836">
    <property type="entry name" value="KaiC"/>
    <property type="match status" value="1"/>
</dbReference>
<evidence type="ECO:0000256" key="2">
    <source>
        <dbReference type="ARBA" id="ARBA00022679"/>
    </source>
</evidence>
<dbReference type="GO" id="GO:0000287">
    <property type="term" value="F:magnesium ion binding"/>
    <property type="evidence" value="ECO:0007669"/>
    <property type="project" value="UniProtKB-UniRule"/>
</dbReference>
<feature type="binding site" evidence="6">
    <location>
        <position position="294"/>
    </location>
    <ligand>
        <name>ATP</name>
        <dbReference type="ChEBI" id="CHEBI:30616"/>
        <label>2</label>
        <note>ligand shared between homodimeric partners</note>
    </ligand>
</feature>
<dbReference type="PANTHER" id="PTHR42926">
    <property type="match status" value="1"/>
</dbReference>
<keyword evidence="6" id="KW-0805">Transcription regulation</keyword>
<feature type="domain" description="KaiC" evidence="7">
    <location>
        <begin position="20"/>
        <end position="261"/>
    </location>
</feature>
<keyword evidence="4 6" id="KW-0418">Kinase</keyword>
<dbReference type="InterPro" id="IPR027417">
    <property type="entry name" value="P-loop_NTPase"/>
</dbReference>
<dbReference type="GO" id="GO:0004674">
    <property type="term" value="F:protein serine/threonine kinase activity"/>
    <property type="evidence" value="ECO:0007669"/>
    <property type="project" value="UniProtKB-KW"/>
</dbReference>
<feature type="binding site" evidence="6">
    <location>
        <position position="459"/>
    </location>
    <ligand>
        <name>ATP</name>
        <dbReference type="ChEBI" id="CHEBI:30616"/>
        <label>2</label>
        <note>ligand shared between homodimeric partners</note>
    </ligand>
</feature>
<keyword evidence="5 6" id="KW-0378">Hydrolase</keyword>
<reference evidence="8 9" key="1">
    <citation type="submission" date="2017-06" db="EMBL/GenBank/DDBJ databases">
        <title>Genome sequencing of cyanobaciteial culture collection at National Institute for Environmental Studies (NIES).</title>
        <authorList>
            <person name="Hirose Y."/>
            <person name="Shimura Y."/>
            <person name="Fujisawa T."/>
            <person name="Nakamura Y."/>
            <person name="Kawachi M."/>
        </authorList>
    </citation>
    <scope>NUCLEOTIDE SEQUENCE [LARGE SCALE GENOMIC DNA]</scope>
    <source>
        <strain evidence="8 9">NIES-267</strain>
    </source>
</reference>
<keyword evidence="2 6" id="KW-0808">Transferase</keyword>
<dbReference type="AlphaFoldDB" id="A0A1Z4LPI1"/>
<feature type="binding site" evidence="6">
    <location>
        <position position="51"/>
    </location>
    <ligand>
        <name>ATP</name>
        <dbReference type="ChEBI" id="CHEBI:30616"/>
        <label>1</label>
        <note>ligand shared between homodimeric partners</note>
    </ligand>
</feature>
<evidence type="ECO:0000256" key="1">
    <source>
        <dbReference type="ARBA" id="ARBA00022553"/>
    </source>
</evidence>
<comment type="similarity">
    <text evidence="6">Belongs to the KaiC family.</text>
</comment>
<dbReference type="GO" id="GO:0007623">
    <property type="term" value="P:circadian rhythm"/>
    <property type="evidence" value="ECO:0007669"/>
    <property type="project" value="UniProtKB-UniRule"/>
</dbReference>
<feature type="modified residue" description="Phosphoserine; by autocatalysis" evidence="6">
    <location>
        <position position="432"/>
    </location>
</feature>
<comment type="caution">
    <text evidence="6">Lacks conserved residue(s) required for the propagation of feature annotation.</text>
</comment>
<keyword evidence="6" id="KW-0804">Transcription</keyword>
<organism evidence="8 9">
    <name type="scientific">Calothrix parasitica NIES-267</name>
    <dbReference type="NCBI Taxonomy" id="1973488"/>
    <lineage>
        <taxon>Bacteria</taxon>
        <taxon>Bacillati</taxon>
        <taxon>Cyanobacteriota</taxon>
        <taxon>Cyanophyceae</taxon>
        <taxon>Nostocales</taxon>
        <taxon>Calotrichaceae</taxon>
        <taxon>Calothrix</taxon>
    </lineage>
</organism>
<dbReference type="GO" id="GO:0006355">
    <property type="term" value="P:regulation of DNA-templated transcription"/>
    <property type="evidence" value="ECO:0007669"/>
    <property type="project" value="InterPro"/>
</dbReference>
<dbReference type="PROSITE" id="PS51146">
    <property type="entry name" value="KAIC"/>
    <property type="match status" value="2"/>
</dbReference>
<dbReference type="InterPro" id="IPR047222">
    <property type="entry name" value="KaiC_C"/>
</dbReference>
<dbReference type="EC" id="3.6.4.-" evidence="6"/>
<feature type="binding site" evidence="6">
    <location>
        <position position="226"/>
    </location>
    <ligand>
        <name>ATP</name>
        <dbReference type="ChEBI" id="CHEBI:30616"/>
        <label>1</label>
        <note>ligand shared between homodimeric partners</note>
    </ligand>
</feature>
<dbReference type="GO" id="GO:0016787">
    <property type="term" value="F:hydrolase activity"/>
    <property type="evidence" value="ECO:0007669"/>
    <property type="project" value="UniProtKB-KW"/>
</dbReference>
<feature type="binding site" evidence="6">
    <location>
        <position position="292"/>
    </location>
    <ligand>
        <name>ATP</name>
        <dbReference type="ChEBI" id="CHEBI:30616"/>
        <label>2</label>
        <note>ligand shared between homodimeric partners</note>
    </ligand>
</feature>
<keyword evidence="6" id="KW-0460">Magnesium</keyword>
<feature type="binding site" evidence="6">
    <location>
        <position position="332"/>
    </location>
    <ligand>
        <name>ATP</name>
        <dbReference type="ChEBI" id="CHEBI:30616"/>
        <label>2</label>
        <note>ligand shared between homodimeric partners</note>
    </ligand>
</feature>
<dbReference type="EMBL" id="AP018227">
    <property type="protein sequence ID" value="BAY83136.1"/>
    <property type="molecule type" value="Genomic_DNA"/>
</dbReference>
<sequence length="521" mass="58588">MSEKKKPLHTNQPLRNRGVEKIHTLIEGFDDITHGGLPKGRTTLVSGTSGTGKTLYSLQFLYNGITHLKEPGIFVTFEEAPNDIIRNAHIFGWDLQQLIDDGQLFILDASPDPEGQEVIGNFDLSGLIERLQYAIKKYKARRISIDSVTAIFQQYEAAGLVRREIFRLVARLKSLSVTTVMTTERREEYGPVATFGVEEFVSDNVIIFRNVLEGERRRRTVEILKLRGTTHMKGEYPFTITNEGINIFPLGAMQLTQRSSNARVSSGVEYLDRMCGGGFFKDSIILATGATGTGKTLLVSKFLQEGCYQGERSILFAYEESRAQLSRNASSWGIDFEELEKQGLLKIICAYPESTGLEDHLQIIKSEISEFKPNRIAIDSLSALDRGVSNNAFRQFVIGVTGYAKQEEITGFFTNTTTHFLGSNSITDSHISTITDTIILLQYVEIRGEMSRAINVFKMRGSWHDKGIREYNITREGPQIKNSFQDYERIISGVPSRVSIDEKAELSRIVRSFEDDQPSDS</sequence>
<dbReference type="InterPro" id="IPR030665">
    <property type="entry name" value="KaiC"/>
</dbReference>
<feature type="binding site" evidence="6">
    <location>
        <position position="319"/>
    </location>
    <ligand>
        <name>Mg(2+)</name>
        <dbReference type="ChEBI" id="CHEBI:18420"/>
        <label>2</label>
    </ligand>
</feature>
<keyword evidence="6" id="KW-0090">Biological rhythms</keyword>
<dbReference type="OrthoDB" id="9787927at2"/>
<dbReference type="InterPro" id="IPR014774">
    <property type="entry name" value="KaiC-like_dom"/>
</dbReference>
<evidence type="ECO:0000256" key="5">
    <source>
        <dbReference type="ARBA" id="ARBA00022801"/>
    </source>
</evidence>
<feature type="binding site" evidence="6">
    <location>
        <position position="52"/>
    </location>
    <ligand>
        <name>ATP</name>
        <dbReference type="ChEBI" id="CHEBI:30616"/>
        <label>1</label>
        <note>ligand shared between homodimeric partners</note>
    </ligand>
</feature>
<dbReference type="CDD" id="cd19484">
    <property type="entry name" value="KaiC_C"/>
    <property type="match status" value="1"/>
</dbReference>
<accession>A0A1Z4LPI1</accession>
<keyword evidence="6" id="KW-0067">ATP-binding</keyword>
<keyword evidence="3 6" id="KW-0677">Repeat</keyword>
<evidence type="ECO:0000313" key="8">
    <source>
        <dbReference type="EMBL" id="BAY83136.1"/>
    </source>
</evidence>
<evidence type="ECO:0000259" key="7">
    <source>
        <dbReference type="PROSITE" id="PS51146"/>
    </source>
</evidence>
<dbReference type="GO" id="GO:0005524">
    <property type="term" value="F:ATP binding"/>
    <property type="evidence" value="ECO:0007669"/>
    <property type="project" value="UniProtKB-UniRule"/>
</dbReference>
<dbReference type="EC" id="2.7.11.1" evidence="6"/>
<dbReference type="InterPro" id="IPR010624">
    <property type="entry name" value="KaiC_dom"/>
</dbReference>
<dbReference type="NCBIfam" id="TIGR02655">
    <property type="entry name" value="circ_KaiC"/>
    <property type="match status" value="1"/>
</dbReference>
<dbReference type="CDD" id="cd19485">
    <property type="entry name" value="KaiC-N"/>
    <property type="match status" value="1"/>
</dbReference>
<feature type="binding site" evidence="6">
    <location>
        <position position="460"/>
    </location>
    <ligand>
        <name>ATP</name>
        <dbReference type="ChEBI" id="CHEBI:30616"/>
        <label>2</label>
        <note>ligand shared between homodimeric partners</note>
    </ligand>
</feature>
<proteinExistence type="inferred from homology"/>
<feature type="binding site" evidence="6">
    <location>
        <position position="295"/>
    </location>
    <ligand>
        <name>ATP</name>
        <dbReference type="ChEBI" id="CHEBI:30616"/>
        <label>2</label>
        <note>ligand shared between homodimeric partners</note>
    </ligand>
</feature>
<dbReference type="PANTHER" id="PTHR42926:SF1">
    <property type="entry name" value="CIRCADIAN CLOCK OSCILLATOR PROTEIN KAIC 1"/>
    <property type="match status" value="1"/>
</dbReference>
<feature type="binding site" evidence="6">
    <location>
        <position position="296"/>
    </location>
    <ligand>
        <name>ATP</name>
        <dbReference type="ChEBI" id="CHEBI:30616"/>
        <label>2</label>
        <note>ligand shared between homodimeric partners</note>
    </ligand>
</feature>
<feature type="modified residue" description="Phosphothreonine; by autocatalysis" evidence="6">
    <location>
        <position position="433"/>
    </location>
</feature>
<feature type="domain" description="KaiC" evidence="7">
    <location>
        <begin position="262"/>
        <end position="494"/>
    </location>
</feature>
<dbReference type="GO" id="GO:0004712">
    <property type="term" value="F:protein serine/threonine/tyrosine kinase activity"/>
    <property type="evidence" value="ECO:0007669"/>
    <property type="project" value="UniProtKB-UniRule"/>
</dbReference>
<dbReference type="NCBIfam" id="NF006799">
    <property type="entry name" value="PRK09302.1"/>
    <property type="match status" value="1"/>
</dbReference>
<dbReference type="GO" id="GO:0003677">
    <property type="term" value="F:DNA binding"/>
    <property type="evidence" value="ECO:0007669"/>
    <property type="project" value="InterPro"/>
</dbReference>
<feature type="binding site" evidence="6">
    <location>
        <position position="50"/>
    </location>
    <ligand>
        <name>ATP</name>
        <dbReference type="ChEBI" id="CHEBI:30616"/>
        <label>1</label>
        <note>ligand shared between homodimeric partners</note>
    </ligand>
</feature>
<dbReference type="GO" id="GO:0042752">
    <property type="term" value="P:regulation of circadian rhythm"/>
    <property type="evidence" value="ECO:0007669"/>
    <property type="project" value="InterPro"/>
</dbReference>
<feature type="binding site" evidence="6">
    <location>
        <position position="458"/>
    </location>
    <ligand>
        <name>ATP</name>
        <dbReference type="ChEBI" id="CHEBI:30616"/>
        <label>2</label>
        <note>ligand shared between homodimeric partners</note>
    </ligand>
</feature>
<feature type="binding site" evidence="6">
    <location>
        <position position="54"/>
    </location>
    <ligand>
        <name>Mg(2+)</name>
        <dbReference type="ChEBI" id="CHEBI:18420"/>
        <label>1</label>
    </ligand>
</feature>
<keyword evidence="6" id="KW-0678">Repressor</keyword>
<gene>
    <name evidence="6" type="primary">kaiC</name>
    <name evidence="8" type="ORF">NIES267_26230</name>
</gene>
<dbReference type="SUPFAM" id="SSF52540">
    <property type="entry name" value="P-loop containing nucleoside triphosphate hydrolases"/>
    <property type="match status" value="2"/>
</dbReference>
<feature type="binding site" evidence="6">
    <location>
        <position position="466"/>
    </location>
    <ligand>
        <name>ATP</name>
        <dbReference type="ChEBI" id="CHEBI:30616"/>
        <label>2</label>
        <note>ligand shared between homodimeric partners</note>
    </ligand>
</feature>
<keyword evidence="1 6" id="KW-0597">Phosphoprotein</keyword>
<keyword evidence="9" id="KW-1185">Reference proteome</keyword>
<dbReference type="Proteomes" id="UP000218418">
    <property type="component" value="Chromosome"/>
</dbReference>
<dbReference type="InterPro" id="IPR047221">
    <property type="entry name" value="KaiC_N"/>
</dbReference>
<keyword evidence="6" id="KW-0547">Nucleotide-binding</keyword>
<feature type="binding site" evidence="6">
    <location>
        <position position="452"/>
    </location>
    <ligand>
        <name>ATP</name>
        <dbReference type="ChEBI" id="CHEBI:30616"/>
        <label>2</label>
        <note>ligand shared between homodimeric partners</note>
    </ligand>
</feature>
<feature type="binding site" evidence="6">
    <location>
        <position position="54"/>
    </location>
    <ligand>
        <name>ATP</name>
        <dbReference type="ChEBI" id="CHEBI:30616"/>
        <label>1</label>
        <note>ligand shared between homodimeric partners</note>
    </ligand>
</feature>
<keyword evidence="6" id="KW-0479">Metal-binding</keyword>
<dbReference type="Gene3D" id="3.40.50.300">
    <property type="entry name" value="P-loop containing nucleotide triphosphate hydrolases"/>
    <property type="match status" value="2"/>
</dbReference>
<dbReference type="PIRSF" id="PIRSF039117">
    <property type="entry name" value="KaiC"/>
    <property type="match status" value="1"/>
</dbReference>
<feature type="binding site" evidence="6">
    <location>
        <position position="231"/>
    </location>
    <ligand>
        <name>ATP</name>
        <dbReference type="ChEBI" id="CHEBI:30616"/>
        <label>1</label>
        <note>ligand shared between homodimeric partners</note>
    </ligand>
</feature>
<evidence type="ECO:0000256" key="6">
    <source>
        <dbReference type="HAMAP-Rule" id="MF_01836"/>
    </source>
</evidence>
<feature type="binding site" evidence="6">
    <location>
        <position position="293"/>
    </location>
    <ligand>
        <name>ATP</name>
        <dbReference type="ChEBI" id="CHEBI:30616"/>
        <label>2</label>
        <note>ligand shared between homodimeric partners</note>
    </ligand>
</feature>
<feature type="binding site" evidence="6">
    <location>
        <position position="297"/>
    </location>
    <ligand>
        <name>ATP</name>
        <dbReference type="ChEBI" id="CHEBI:30616"/>
        <label>2</label>
        <note>ligand shared between homodimeric partners</note>
    </ligand>
</feature>
<evidence type="ECO:0000256" key="3">
    <source>
        <dbReference type="ARBA" id="ARBA00022737"/>
    </source>
</evidence>
<evidence type="ECO:0000256" key="4">
    <source>
        <dbReference type="ARBA" id="ARBA00022777"/>
    </source>
</evidence>
<name>A0A1Z4LPI1_9CYAN</name>
<protein>
    <recommendedName>
        <fullName evidence="6">Circadian clock oscillator protein KaiC</fullName>
        <ecNumber evidence="6">2.7.11.1</ecNumber>
        <ecNumber evidence="6">3.6.4.-</ecNumber>
    </recommendedName>
</protein>
<feature type="binding site" evidence="6">
    <location>
        <position position="462"/>
    </location>
    <ligand>
        <name>ATP</name>
        <dbReference type="ChEBI" id="CHEBI:30616"/>
        <label>2</label>
        <note>ligand shared between homodimeric partners</note>
    </ligand>
</feature>
<feature type="binding site" evidence="6">
    <location>
        <position position="225"/>
    </location>
    <ligand>
        <name>ATP</name>
        <dbReference type="ChEBI" id="CHEBI:30616"/>
        <label>1</label>
        <note>ligand shared between homodimeric partners</note>
    </ligand>
</feature>
<feature type="binding site" evidence="6">
    <location>
        <position position="296"/>
    </location>
    <ligand>
        <name>Mg(2+)</name>
        <dbReference type="ChEBI" id="CHEBI:18420"/>
        <label>2</label>
    </ligand>
</feature>
<feature type="binding site" evidence="6">
    <location>
        <position position="53"/>
    </location>
    <ligand>
        <name>ATP</name>
        <dbReference type="ChEBI" id="CHEBI:30616"/>
        <label>1</label>
        <note>ligand shared between homodimeric partners</note>
    </ligand>
</feature>
<feature type="binding site" evidence="6">
    <location>
        <position position="229"/>
    </location>
    <ligand>
        <name>ATP</name>
        <dbReference type="ChEBI" id="CHEBI:30616"/>
        <label>1</label>
        <note>ligand shared between homodimeric partners</note>
    </ligand>
</feature>